<organism evidence="8 9">
    <name type="scientific">Oreochromis niloticus</name>
    <name type="common">Nile tilapia</name>
    <name type="synonym">Tilapia nilotica</name>
    <dbReference type="NCBI Taxonomy" id="8128"/>
    <lineage>
        <taxon>Eukaryota</taxon>
        <taxon>Metazoa</taxon>
        <taxon>Chordata</taxon>
        <taxon>Craniata</taxon>
        <taxon>Vertebrata</taxon>
        <taxon>Euteleostomi</taxon>
        <taxon>Actinopterygii</taxon>
        <taxon>Neopterygii</taxon>
        <taxon>Teleostei</taxon>
        <taxon>Neoteleostei</taxon>
        <taxon>Acanthomorphata</taxon>
        <taxon>Ovalentaria</taxon>
        <taxon>Cichlomorphae</taxon>
        <taxon>Cichliformes</taxon>
        <taxon>Cichlidae</taxon>
        <taxon>African cichlids</taxon>
        <taxon>Pseudocrenilabrinae</taxon>
        <taxon>Oreochromini</taxon>
        <taxon>Oreochromis</taxon>
    </lineage>
</organism>
<dbReference type="GO" id="GO:0017080">
    <property type="term" value="F:sodium channel regulator activity"/>
    <property type="evidence" value="ECO:0007669"/>
    <property type="project" value="TreeGrafter"/>
</dbReference>
<reference evidence="8" key="3">
    <citation type="submission" date="2025-09" db="UniProtKB">
        <authorList>
            <consortium name="Ensembl"/>
        </authorList>
    </citation>
    <scope>IDENTIFICATION</scope>
</reference>
<evidence type="ECO:0000313" key="9">
    <source>
        <dbReference type="Proteomes" id="UP000005207"/>
    </source>
</evidence>
<feature type="transmembrane region" description="Helical" evidence="7">
    <location>
        <begin position="17"/>
        <end position="35"/>
    </location>
</feature>
<sequence>MFHCFCFVISDYESLRIGGLVFAVVLFFLGIAIIVSKCMACNWIVFPVCTNSPRSPPQTDL</sequence>
<name>A0A669DFQ6_ORENI</name>
<comment type="subcellular location">
    <subcellularLocation>
        <location evidence="1">Membrane</location>
        <topology evidence="1">Single-pass membrane protein</topology>
    </subcellularLocation>
</comment>
<dbReference type="Gene3D" id="1.20.5.780">
    <property type="entry name" value="Single helix bin"/>
    <property type="match status" value="1"/>
</dbReference>
<dbReference type="AlphaFoldDB" id="A0A669DFQ6"/>
<proteinExistence type="inferred from homology"/>
<dbReference type="GO" id="GO:0016020">
    <property type="term" value="C:membrane"/>
    <property type="evidence" value="ECO:0007669"/>
    <property type="project" value="UniProtKB-SubCell"/>
</dbReference>
<keyword evidence="7" id="KW-1133">Transmembrane helix</keyword>
<evidence type="ECO:0000256" key="7">
    <source>
        <dbReference type="RuleBase" id="RU364131"/>
    </source>
</evidence>
<keyword evidence="9" id="KW-1185">Reference proteome</keyword>
<dbReference type="PANTHER" id="PTHR14132">
    <property type="entry name" value="SODIUM/POTASSIUM-TRANSPORTING ATPASE SUBUNIT GAMMA"/>
    <property type="match status" value="1"/>
</dbReference>
<accession>A0A669DFQ6</accession>
<evidence type="ECO:0000256" key="6">
    <source>
        <dbReference type="ARBA" id="ARBA00023136"/>
    </source>
</evidence>
<evidence type="ECO:0000256" key="2">
    <source>
        <dbReference type="ARBA" id="ARBA00005948"/>
    </source>
</evidence>
<evidence type="ECO:0000256" key="1">
    <source>
        <dbReference type="ARBA" id="ARBA00004167"/>
    </source>
</evidence>
<evidence type="ECO:0000256" key="3">
    <source>
        <dbReference type="ARBA" id="ARBA00022448"/>
    </source>
</evidence>
<comment type="similarity">
    <text evidence="2 7">Belongs to the FXYD family.</text>
</comment>
<evidence type="ECO:0000313" key="8">
    <source>
        <dbReference type="Ensembl" id="ENSONIP00000058373.1"/>
    </source>
</evidence>
<keyword evidence="3 7" id="KW-0813">Transport</keyword>
<reference evidence="8" key="2">
    <citation type="submission" date="2025-08" db="UniProtKB">
        <authorList>
            <consortium name="Ensembl"/>
        </authorList>
    </citation>
    <scope>IDENTIFICATION</scope>
</reference>
<dbReference type="GO" id="GO:0043269">
    <property type="term" value="P:regulation of monoatomic ion transport"/>
    <property type="evidence" value="ECO:0007669"/>
    <property type="project" value="InterPro"/>
</dbReference>
<protein>
    <recommendedName>
        <fullName evidence="7">FXYD domain-containing ion transport regulator</fullName>
    </recommendedName>
</protein>
<keyword evidence="6 7" id="KW-0472">Membrane</keyword>
<dbReference type="Ensembl" id="ENSONIT00000065827.1">
    <property type="protein sequence ID" value="ENSONIP00000058373.1"/>
    <property type="gene ID" value="ENSONIG00000038661.1"/>
</dbReference>
<reference evidence="9" key="1">
    <citation type="submission" date="2012-01" db="EMBL/GenBank/DDBJ databases">
        <title>The Genome Sequence of Oreochromis niloticus (Nile Tilapia).</title>
        <authorList>
            <consortium name="Broad Institute Genome Assembly Team"/>
            <consortium name="Broad Institute Sequencing Platform"/>
            <person name="Di Palma F."/>
            <person name="Johnson J."/>
            <person name="Lander E.S."/>
            <person name="Lindblad-Toh K."/>
        </authorList>
    </citation>
    <scope>NUCLEOTIDE SEQUENCE [LARGE SCALE GENOMIC DNA]</scope>
</reference>
<dbReference type="GeneTree" id="ENSGT01150000288055"/>
<dbReference type="Proteomes" id="UP000005207">
    <property type="component" value="Linkage group LG11"/>
</dbReference>
<evidence type="ECO:0000256" key="5">
    <source>
        <dbReference type="ARBA" id="ARBA00023065"/>
    </source>
</evidence>
<evidence type="ECO:0000256" key="4">
    <source>
        <dbReference type="ARBA" id="ARBA00022692"/>
    </source>
</evidence>
<keyword evidence="4 7" id="KW-0812">Transmembrane</keyword>
<dbReference type="InterPro" id="IPR000272">
    <property type="entry name" value="Ion-transport_regulator_FXYD"/>
</dbReference>
<dbReference type="Pfam" id="PF02038">
    <property type="entry name" value="ATP1G1_PLM_MAT8"/>
    <property type="match status" value="1"/>
</dbReference>
<dbReference type="GO" id="GO:0006811">
    <property type="term" value="P:monoatomic ion transport"/>
    <property type="evidence" value="ECO:0007669"/>
    <property type="project" value="UniProtKB-KW"/>
</dbReference>
<keyword evidence="5 7" id="KW-0406">Ion transport</keyword>
<dbReference type="InParanoid" id="A0A669DFQ6"/>